<accession>A0A0K2XW50</accession>
<evidence type="ECO:0000313" key="2">
    <source>
        <dbReference type="Proteomes" id="UP000046090"/>
    </source>
</evidence>
<dbReference type="RefSeq" id="WP_015106890.1">
    <property type="nucleotide sequence ID" value="NZ_CDMK01000002.1"/>
</dbReference>
<dbReference type="GeneID" id="76197836"/>
<dbReference type="EMBL" id="CDMK01000002">
    <property type="protein sequence ID" value="CRI34540.1"/>
    <property type="molecule type" value="Genomic_DNA"/>
</dbReference>
<reference evidence="2" key="1">
    <citation type="submission" date="2014-12" db="EMBL/GenBank/DDBJ databases">
        <authorList>
            <person name="Smet A."/>
        </authorList>
    </citation>
    <scope>NUCLEOTIDE SEQUENCE [LARGE SCALE GENOMIC DNA]</scope>
</reference>
<dbReference type="AlphaFoldDB" id="A0A0K2XW50"/>
<proteinExistence type="predicted"/>
<sequence length="66" mass="8030">MIPICTEKVFKNEFSSQERHLKYPYIFNKQDQEDYLKEIKKYLKGYLPKPKESKEDDNNKDNAWNA</sequence>
<protein>
    <submittedName>
        <fullName evidence="1">Uncharacterized protein</fullName>
    </submittedName>
</protein>
<gene>
    <name evidence="1" type="ORF">HHE01_03410</name>
</gene>
<dbReference type="STRING" id="1216962.BN341_11280"/>
<name>A0A0K2XW50_HELHE</name>
<evidence type="ECO:0000313" key="1">
    <source>
        <dbReference type="EMBL" id="CRI34540.1"/>
    </source>
</evidence>
<dbReference type="Proteomes" id="UP000046090">
    <property type="component" value="Unassembled WGS sequence"/>
</dbReference>
<organism evidence="1 2">
    <name type="scientific">Helicobacter heilmannii</name>
    <dbReference type="NCBI Taxonomy" id="35817"/>
    <lineage>
        <taxon>Bacteria</taxon>
        <taxon>Pseudomonadati</taxon>
        <taxon>Campylobacterota</taxon>
        <taxon>Epsilonproteobacteria</taxon>
        <taxon>Campylobacterales</taxon>
        <taxon>Helicobacteraceae</taxon>
        <taxon>Helicobacter</taxon>
    </lineage>
</organism>
<keyword evidence="2" id="KW-1185">Reference proteome</keyword>